<keyword evidence="2" id="KW-0479">Metal-binding</keyword>
<evidence type="ECO:0000259" key="4">
    <source>
        <dbReference type="Pfam" id="PF03328"/>
    </source>
</evidence>
<dbReference type="Gene3D" id="3.20.20.60">
    <property type="entry name" value="Phosphoenolpyruvate-binding domains"/>
    <property type="match status" value="1"/>
</dbReference>
<evidence type="ECO:0000313" key="5">
    <source>
        <dbReference type="EMBL" id="NER12829.1"/>
    </source>
</evidence>
<dbReference type="PANTHER" id="PTHR30502:SF0">
    <property type="entry name" value="PHOSPHOENOLPYRUVATE CARBOXYLASE FAMILY PROTEIN"/>
    <property type="match status" value="1"/>
</dbReference>
<keyword evidence="3" id="KW-0456">Lyase</keyword>
<evidence type="ECO:0000256" key="1">
    <source>
        <dbReference type="ARBA" id="ARBA00005568"/>
    </source>
</evidence>
<evidence type="ECO:0000256" key="2">
    <source>
        <dbReference type="ARBA" id="ARBA00022723"/>
    </source>
</evidence>
<keyword evidence="6" id="KW-1185">Reference proteome</keyword>
<dbReference type="EMBL" id="JAABOO010000001">
    <property type="protein sequence ID" value="NER12829.1"/>
    <property type="molecule type" value="Genomic_DNA"/>
</dbReference>
<dbReference type="GO" id="GO:0005737">
    <property type="term" value="C:cytoplasm"/>
    <property type="evidence" value="ECO:0007669"/>
    <property type="project" value="UniProtKB-ARBA"/>
</dbReference>
<accession>A0A6P0ULP9</accession>
<dbReference type="GO" id="GO:0046872">
    <property type="term" value="F:metal ion binding"/>
    <property type="evidence" value="ECO:0007669"/>
    <property type="project" value="UniProtKB-KW"/>
</dbReference>
<proteinExistence type="inferred from homology"/>
<dbReference type="Proteomes" id="UP000468581">
    <property type="component" value="Unassembled WGS sequence"/>
</dbReference>
<organism evidence="5 6">
    <name type="scientific">Leptobacterium flavescens</name>
    <dbReference type="NCBI Taxonomy" id="472055"/>
    <lineage>
        <taxon>Bacteria</taxon>
        <taxon>Pseudomonadati</taxon>
        <taxon>Bacteroidota</taxon>
        <taxon>Flavobacteriia</taxon>
        <taxon>Flavobacteriales</taxon>
        <taxon>Flavobacteriaceae</taxon>
        <taxon>Leptobacterium</taxon>
    </lineage>
</organism>
<gene>
    <name evidence="5" type="ORF">GWK08_05215</name>
</gene>
<dbReference type="InterPro" id="IPR050251">
    <property type="entry name" value="HpcH-HpaI_aldolase"/>
</dbReference>
<dbReference type="AlphaFoldDB" id="A0A6P0ULP9"/>
<dbReference type="InterPro" id="IPR015813">
    <property type="entry name" value="Pyrv/PenolPyrv_kinase-like_dom"/>
</dbReference>
<comment type="caution">
    <text evidence="5">The sequence shown here is derived from an EMBL/GenBank/DDBJ whole genome shotgun (WGS) entry which is preliminary data.</text>
</comment>
<dbReference type="InterPro" id="IPR040442">
    <property type="entry name" value="Pyrv_kinase-like_dom_sf"/>
</dbReference>
<feature type="domain" description="HpcH/HpaI aldolase/citrate lyase" evidence="4">
    <location>
        <begin position="20"/>
        <end position="245"/>
    </location>
</feature>
<dbReference type="PANTHER" id="PTHR30502">
    <property type="entry name" value="2-KETO-3-DEOXY-L-RHAMNONATE ALDOLASE"/>
    <property type="match status" value="1"/>
</dbReference>
<name>A0A6P0ULP9_9FLAO</name>
<dbReference type="InterPro" id="IPR005000">
    <property type="entry name" value="Aldolase/citrate-lyase_domain"/>
</dbReference>
<dbReference type="SUPFAM" id="SSF51621">
    <property type="entry name" value="Phosphoenolpyruvate/pyruvate domain"/>
    <property type="match status" value="1"/>
</dbReference>
<dbReference type="GO" id="GO:0016832">
    <property type="term" value="F:aldehyde-lyase activity"/>
    <property type="evidence" value="ECO:0007669"/>
    <property type="project" value="TreeGrafter"/>
</dbReference>
<evidence type="ECO:0000313" key="6">
    <source>
        <dbReference type="Proteomes" id="UP000468581"/>
    </source>
</evidence>
<evidence type="ECO:0000256" key="3">
    <source>
        <dbReference type="ARBA" id="ARBA00023239"/>
    </source>
</evidence>
<protein>
    <submittedName>
        <fullName evidence="5">2-keto-3-deoxy-L-rhamnonate aldolase</fullName>
    </submittedName>
</protein>
<dbReference type="Pfam" id="PF03328">
    <property type="entry name" value="HpcH_HpaI"/>
    <property type="match status" value="1"/>
</dbReference>
<sequence>MAAPENTFKHSAKNSDVTYGVWNGFVNPTAGEILADSGFDWMVIDGEHAPFDLRSILTQLQAIAAYNTHPIVRLPEGDPVLIKQLLDIGVQTVLIPMVETAEQASLMAKAMRYPPEGIRGVGAALARASRYNRLENYVHTANKEMCLIVQVESLSGIENLEEILKVEELDGVFIGPADLAASMGYLGQSSHPEVRKMISSTLQTIRKHGKIAGVLALDKETADYYQGQGANMIGIGIDILLLANAASQLAKTFKAE</sequence>
<dbReference type="RefSeq" id="WP_163605839.1">
    <property type="nucleotide sequence ID" value="NZ_JAABOO010000001.1"/>
</dbReference>
<reference evidence="5 6" key="1">
    <citation type="submission" date="2020-01" db="EMBL/GenBank/DDBJ databases">
        <title>Leptobacterium flavescens.</title>
        <authorList>
            <person name="Wang G."/>
        </authorList>
    </citation>
    <scope>NUCLEOTIDE SEQUENCE [LARGE SCALE GENOMIC DNA]</scope>
    <source>
        <strain evidence="5 6">KCTC 22160</strain>
    </source>
</reference>
<dbReference type="FunFam" id="3.20.20.60:FF:000004">
    <property type="entry name" value="5-keto-4-deoxy-D-glucarate aldolase"/>
    <property type="match status" value="1"/>
</dbReference>
<comment type="similarity">
    <text evidence="1">Belongs to the HpcH/HpaI aldolase family.</text>
</comment>